<name>A0A821EQW2_9BILA</name>
<dbReference type="Proteomes" id="UP000663873">
    <property type="component" value="Unassembled WGS sequence"/>
</dbReference>
<gene>
    <name evidence="2" type="ORF">UJA718_LOCUS33153</name>
</gene>
<feature type="domain" description="DOMON" evidence="1">
    <location>
        <begin position="34"/>
        <end position="164"/>
    </location>
</feature>
<feature type="non-terminal residue" evidence="2">
    <location>
        <position position="1"/>
    </location>
</feature>
<dbReference type="Pfam" id="PF03351">
    <property type="entry name" value="DOMON"/>
    <property type="match status" value="1"/>
</dbReference>
<comment type="caution">
    <text evidence="2">The sequence shown here is derived from an EMBL/GenBank/DDBJ whole genome shotgun (WGS) entry which is preliminary data.</text>
</comment>
<proteinExistence type="predicted"/>
<dbReference type="PROSITE" id="PS50836">
    <property type="entry name" value="DOMON"/>
    <property type="match status" value="1"/>
</dbReference>
<keyword evidence="3" id="KW-1185">Reference proteome</keyword>
<organism evidence="2 3">
    <name type="scientific">Rotaria socialis</name>
    <dbReference type="NCBI Taxonomy" id="392032"/>
    <lineage>
        <taxon>Eukaryota</taxon>
        <taxon>Metazoa</taxon>
        <taxon>Spiralia</taxon>
        <taxon>Gnathifera</taxon>
        <taxon>Rotifera</taxon>
        <taxon>Eurotatoria</taxon>
        <taxon>Bdelloidea</taxon>
        <taxon>Philodinida</taxon>
        <taxon>Philodinidae</taxon>
        <taxon>Rotaria</taxon>
    </lineage>
</organism>
<evidence type="ECO:0000259" key="1">
    <source>
        <dbReference type="PROSITE" id="PS50836"/>
    </source>
</evidence>
<evidence type="ECO:0000313" key="2">
    <source>
        <dbReference type="EMBL" id="CAF4641383.1"/>
    </source>
</evidence>
<sequence>MDSLTNPLDRLVRDVAATSKVANTSVPSMNTTSSALTLNWAYAKGTTTVAILTNNLLRSQWVAIGLSLDSRMGNDHVFVCQRLSDDTILLQRFINPDGHAATTIVTAGSNLGGIFQVNSVSFNNGIIYCEFSLSNFTATTSRRRKRSVTLLSQSTQYQIIVAIGPLAGPNSLVQHSWTTVLSQTMQLDQSGTISLATIGGSA</sequence>
<protein>
    <recommendedName>
        <fullName evidence="1">DOMON domain-containing protein</fullName>
    </recommendedName>
</protein>
<dbReference type="EMBL" id="CAJOBP010028967">
    <property type="protein sequence ID" value="CAF4641383.1"/>
    <property type="molecule type" value="Genomic_DNA"/>
</dbReference>
<dbReference type="AlphaFoldDB" id="A0A821EQW2"/>
<accession>A0A821EQW2</accession>
<reference evidence="2" key="1">
    <citation type="submission" date="2021-02" db="EMBL/GenBank/DDBJ databases">
        <authorList>
            <person name="Nowell W R."/>
        </authorList>
    </citation>
    <scope>NUCLEOTIDE SEQUENCE</scope>
</reference>
<dbReference type="InterPro" id="IPR005018">
    <property type="entry name" value="DOMON_domain"/>
</dbReference>
<evidence type="ECO:0000313" key="3">
    <source>
        <dbReference type="Proteomes" id="UP000663873"/>
    </source>
</evidence>